<feature type="region of interest" description="Disordered" evidence="1">
    <location>
        <begin position="34"/>
        <end position="53"/>
    </location>
</feature>
<dbReference type="EMBL" id="RJKM01000001">
    <property type="protein sequence ID" value="ROP36821.1"/>
    <property type="molecule type" value="Genomic_DNA"/>
</dbReference>
<dbReference type="OrthoDB" id="3687872at2"/>
<evidence type="ECO:0000256" key="1">
    <source>
        <dbReference type="SAM" id="MobiDB-lite"/>
    </source>
</evidence>
<feature type="compositionally biased region" description="Basic and acidic residues" evidence="1">
    <location>
        <begin position="34"/>
        <end position="49"/>
    </location>
</feature>
<comment type="caution">
    <text evidence="2">The sequence shown here is derived from an EMBL/GenBank/DDBJ whole genome shotgun (WGS) entry which is preliminary data.</text>
</comment>
<dbReference type="Proteomes" id="UP000268727">
    <property type="component" value="Unassembled WGS sequence"/>
</dbReference>
<name>A0A3N1H2T4_9PSEU</name>
<reference evidence="2 3" key="1">
    <citation type="submission" date="2018-11" db="EMBL/GenBank/DDBJ databases">
        <title>Sequencing the genomes of 1000 actinobacteria strains.</title>
        <authorList>
            <person name="Klenk H.-P."/>
        </authorList>
    </citation>
    <scope>NUCLEOTIDE SEQUENCE [LARGE SCALE GENOMIC DNA]</scope>
    <source>
        <strain evidence="2 3">DSM 44231</strain>
    </source>
</reference>
<evidence type="ECO:0000313" key="3">
    <source>
        <dbReference type="Proteomes" id="UP000268727"/>
    </source>
</evidence>
<protein>
    <submittedName>
        <fullName evidence="2">Uncharacterized protein</fullName>
    </submittedName>
</protein>
<gene>
    <name evidence="2" type="ORF">EDD40_2100</name>
</gene>
<organism evidence="2 3">
    <name type="scientific">Saccharothrix texasensis</name>
    <dbReference type="NCBI Taxonomy" id="103734"/>
    <lineage>
        <taxon>Bacteria</taxon>
        <taxon>Bacillati</taxon>
        <taxon>Actinomycetota</taxon>
        <taxon>Actinomycetes</taxon>
        <taxon>Pseudonocardiales</taxon>
        <taxon>Pseudonocardiaceae</taxon>
        <taxon>Saccharothrix</taxon>
    </lineage>
</organism>
<sequence length="149" mass="16104">MVESRDEALHARVRELEGRVEQLAGLLGELTEDVERHARPAEPAERAESALRSPAGWAAAAGIGEPRFPAALDTVYQARTFGYVSVYFVTGRTARVRLLVGPQSPPTTVVGHVADGHLGGVVRPGEFWMAATHKPGLRTGFECVFTPLF</sequence>
<proteinExistence type="predicted"/>
<dbReference type="AlphaFoldDB" id="A0A3N1H2T4"/>
<evidence type="ECO:0000313" key="2">
    <source>
        <dbReference type="EMBL" id="ROP36821.1"/>
    </source>
</evidence>
<keyword evidence="3" id="KW-1185">Reference proteome</keyword>
<dbReference type="RefSeq" id="WP_123742735.1">
    <property type="nucleotide sequence ID" value="NZ_RJKM01000001.1"/>
</dbReference>
<accession>A0A3N1H2T4</accession>